<dbReference type="GO" id="GO:0051537">
    <property type="term" value="F:2 iron, 2 sulfur cluster binding"/>
    <property type="evidence" value="ECO:0007669"/>
    <property type="project" value="UniProtKB-KW"/>
</dbReference>
<keyword evidence="1" id="KW-0001">2Fe-2S</keyword>
<dbReference type="CDD" id="cd03528">
    <property type="entry name" value="Rieske_RO_ferredoxin"/>
    <property type="match status" value="1"/>
</dbReference>
<keyword evidence="2" id="KW-0479">Metal-binding</keyword>
<dbReference type="PANTHER" id="PTHR21496">
    <property type="entry name" value="FERREDOXIN-RELATED"/>
    <property type="match status" value="1"/>
</dbReference>
<name>A0A6B1D6F3_9CHLR</name>
<dbReference type="Gene3D" id="2.102.10.10">
    <property type="entry name" value="Rieske [2Fe-2S] iron-sulphur domain"/>
    <property type="match status" value="1"/>
</dbReference>
<proteinExistence type="predicted"/>
<reference evidence="6" key="1">
    <citation type="submission" date="2019-09" db="EMBL/GenBank/DDBJ databases">
        <title>Characterisation of the sponge microbiome using genome-centric metagenomics.</title>
        <authorList>
            <person name="Engelberts J.P."/>
            <person name="Robbins S.J."/>
            <person name="De Goeij J.M."/>
            <person name="Aranda M."/>
            <person name="Bell S.C."/>
            <person name="Webster N.S."/>
        </authorList>
    </citation>
    <scope>NUCLEOTIDE SEQUENCE</scope>
    <source>
        <strain evidence="6">SB0661_bin_32</strain>
    </source>
</reference>
<dbReference type="Pfam" id="PF00355">
    <property type="entry name" value="Rieske"/>
    <property type="match status" value="1"/>
</dbReference>
<dbReference type="EMBL" id="VXMH01000043">
    <property type="protein sequence ID" value="MYC95129.1"/>
    <property type="molecule type" value="Genomic_DNA"/>
</dbReference>
<dbReference type="SUPFAM" id="SSF50022">
    <property type="entry name" value="ISP domain"/>
    <property type="match status" value="1"/>
</dbReference>
<keyword evidence="4" id="KW-0411">Iron-sulfur</keyword>
<gene>
    <name evidence="6" type="ORF">F4X14_09155</name>
</gene>
<feature type="domain" description="Rieske" evidence="5">
    <location>
        <begin position="5"/>
        <end position="101"/>
    </location>
</feature>
<dbReference type="GO" id="GO:0046872">
    <property type="term" value="F:metal ion binding"/>
    <property type="evidence" value="ECO:0007669"/>
    <property type="project" value="UniProtKB-KW"/>
</dbReference>
<dbReference type="AlphaFoldDB" id="A0A6B1D6F3"/>
<dbReference type="InterPro" id="IPR017941">
    <property type="entry name" value="Rieske_2Fe-2S"/>
</dbReference>
<dbReference type="PROSITE" id="PS51296">
    <property type="entry name" value="RIESKE"/>
    <property type="match status" value="1"/>
</dbReference>
<dbReference type="InterPro" id="IPR036922">
    <property type="entry name" value="Rieske_2Fe-2S_sf"/>
</dbReference>
<evidence type="ECO:0000256" key="2">
    <source>
        <dbReference type="ARBA" id="ARBA00022723"/>
    </source>
</evidence>
<evidence type="ECO:0000256" key="3">
    <source>
        <dbReference type="ARBA" id="ARBA00023004"/>
    </source>
</evidence>
<evidence type="ECO:0000313" key="6">
    <source>
        <dbReference type="EMBL" id="MYC95129.1"/>
    </source>
</evidence>
<organism evidence="6">
    <name type="scientific">Caldilineaceae bacterium SB0661_bin_32</name>
    <dbReference type="NCBI Taxonomy" id="2605255"/>
    <lineage>
        <taxon>Bacteria</taxon>
        <taxon>Bacillati</taxon>
        <taxon>Chloroflexota</taxon>
        <taxon>Caldilineae</taxon>
        <taxon>Caldilineales</taxon>
        <taxon>Caldilineaceae</taxon>
    </lineage>
</organism>
<dbReference type="GO" id="GO:0016705">
    <property type="term" value="F:oxidoreductase activity, acting on paired donors, with incorporation or reduction of molecular oxygen"/>
    <property type="evidence" value="ECO:0007669"/>
    <property type="project" value="UniProtKB-ARBA"/>
</dbReference>
<dbReference type="PANTHER" id="PTHR21496:SF23">
    <property type="entry name" value="3-PHENYLPROPIONATE_CINNAMIC ACID DIOXYGENASE FERREDOXIN SUBUNIT"/>
    <property type="match status" value="1"/>
</dbReference>
<accession>A0A6B1D6F3</accession>
<sequence>MEDFVRVAAAEDIPPGERLLVELEGIRIAVFNLDGDYYAIEDVCTHDGGPLVEGEVLDGGQVECPRHGARFDIRTGEALSMPAFEPTPSYEVQVDGGDIYLEKPY</sequence>
<comment type="caution">
    <text evidence="6">The sequence shown here is derived from an EMBL/GenBank/DDBJ whole genome shotgun (WGS) entry which is preliminary data.</text>
</comment>
<evidence type="ECO:0000256" key="1">
    <source>
        <dbReference type="ARBA" id="ARBA00022714"/>
    </source>
</evidence>
<keyword evidence="3" id="KW-0408">Iron</keyword>
<dbReference type="GO" id="GO:0004497">
    <property type="term" value="F:monooxygenase activity"/>
    <property type="evidence" value="ECO:0007669"/>
    <property type="project" value="UniProtKB-ARBA"/>
</dbReference>
<protein>
    <submittedName>
        <fullName evidence="6">Non-heme iron oxygenase ferredoxin subunit</fullName>
    </submittedName>
</protein>
<evidence type="ECO:0000259" key="5">
    <source>
        <dbReference type="PROSITE" id="PS51296"/>
    </source>
</evidence>
<evidence type="ECO:0000256" key="4">
    <source>
        <dbReference type="ARBA" id="ARBA00023014"/>
    </source>
</evidence>